<dbReference type="InterPro" id="IPR036291">
    <property type="entry name" value="NAD(P)-bd_dom_sf"/>
</dbReference>
<name>A0A971S1N1_9BACT</name>
<comment type="caution">
    <text evidence="3">The sequence shown here is derived from an EMBL/GenBank/DDBJ whole genome shotgun (WGS) entry which is preliminary data.</text>
</comment>
<evidence type="ECO:0000313" key="4">
    <source>
        <dbReference type="Proteomes" id="UP000777265"/>
    </source>
</evidence>
<dbReference type="SUPFAM" id="SSF51735">
    <property type="entry name" value="NAD(P)-binding Rossmann-fold domains"/>
    <property type="match status" value="1"/>
</dbReference>
<comment type="similarity">
    <text evidence="1">Belongs to the NAD(P)-dependent epimerase/dehydratase family.</text>
</comment>
<evidence type="ECO:0000256" key="1">
    <source>
        <dbReference type="ARBA" id="ARBA00007637"/>
    </source>
</evidence>
<feature type="domain" description="NAD-dependent epimerase/dehydratase" evidence="2">
    <location>
        <begin position="3"/>
        <end position="228"/>
    </location>
</feature>
<dbReference type="Pfam" id="PF01370">
    <property type="entry name" value="Epimerase"/>
    <property type="match status" value="1"/>
</dbReference>
<proteinExistence type="inferred from homology"/>
<gene>
    <name evidence="3" type="ORF">GXY80_12555</name>
</gene>
<dbReference type="Gene3D" id="3.40.50.720">
    <property type="entry name" value="NAD(P)-binding Rossmann-like Domain"/>
    <property type="match status" value="1"/>
</dbReference>
<reference evidence="3" key="1">
    <citation type="journal article" date="2020" name="Biotechnol. Biofuels">
        <title>New insights from the biogas microbiome by comprehensive genome-resolved metagenomics of nearly 1600 species originating from multiple anaerobic digesters.</title>
        <authorList>
            <person name="Campanaro S."/>
            <person name="Treu L."/>
            <person name="Rodriguez-R L.M."/>
            <person name="Kovalovszki A."/>
            <person name="Ziels R.M."/>
            <person name="Maus I."/>
            <person name="Zhu X."/>
            <person name="Kougias P.G."/>
            <person name="Basile A."/>
            <person name="Luo G."/>
            <person name="Schluter A."/>
            <person name="Konstantinidis K.T."/>
            <person name="Angelidaki I."/>
        </authorList>
    </citation>
    <scope>NUCLEOTIDE SEQUENCE</scope>
    <source>
        <strain evidence="3">AS06rmzACSIP_7</strain>
    </source>
</reference>
<dbReference type="Proteomes" id="UP000777265">
    <property type="component" value="Unassembled WGS sequence"/>
</dbReference>
<reference evidence="3" key="2">
    <citation type="submission" date="2020-01" db="EMBL/GenBank/DDBJ databases">
        <authorList>
            <person name="Campanaro S."/>
        </authorList>
    </citation>
    <scope>NUCLEOTIDE SEQUENCE</scope>
    <source>
        <strain evidence="3">AS06rmzACSIP_7</strain>
    </source>
</reference>
<organism evidence="3 4">
    <name type="scientific">Syntrophorhabdus aromaticivorans</name>
    <dbReference type="NCBI Taxonomy" id="328301"/>
    <lineage>
        <taxon>Bacteria</taxon>
        <taxon>Pseudomonadati</taxon>
        <taxon>Thermodesulfobacteriota</taxon>
        <taxon>Syntrophorhabdia</taxon>
        <taxon>Syntrophorhabdales</taxon>
        <taxon>Syntrophorhabdaceae</taxon>
        <taxon>Syntrophorhabdus</taxon>
    </lineage>
</organism>
<evidence type="ECO:0000313" key="3">
    <source>
        <dbReference type="EMBL" id="NLW36286.1"/>
    </source>
</evidence>
<dbReference type="AlphaFoldDB" id="A0A971S1N1"/>
<protein>
    <submittedName>
        <fullName evidence="3">NAD-dependent epimerase/dehydratase family protein</fullName>
    </submittedName>
</protein>
<dbReference type="InterPro" id="IPR001509">
    <property type="entry name" value="Epimerase_deHydtase"/>
</dbReference>
<dbReference type="EMBL" id="JAAYEE010000231">
    <property type="protein sequence ID" value="NLW36286.1"/>
    <property type="molecule type" value="Genomic_DNA"/>
</dbReference>
<accession>A0A971S1N1</accession>
<dbReference type="PANTHER" id="PTHR43000">
    <property type="entry name" value="DTDP-D-GLUCOSE 4,6-DEHYDRATASE-RELATED"/>
    <property type="match status" value="1"/>
</dbReference>
<evidence type="ECO:0000259" key="2">
    <source>
        <dbReference type="Pfam" id="PF01370"/>
    </source>
</evidence>
<sequence length="315" mass="34585">MRVLVTGVSGFIGEHIAKHLLEQGHKVRGASRWLDSPFPKEEKYEHATIEDPFSKKAWREITSEVNAVVHLIAKTHTQEGGDLSEYRHINVDITKALFEASWKAGVKRFVYMSCVNAVGEETAPGEAFAEDSTCHPAAPCGVTKREAEETVLKYRGKMSTVILRAPLVYGPGVKGNFLRLMEEVEKGTPLPLGGVKNARSLLFTGNLTAAVGKILEAENLAGGIYHVADEEKPSTPELIEAIAAVMGVKPRLFFSPTGLLEKVAGFSGKGDMVKKLTRSLVVSHERLKKELEFKPPYTLRRGLEITCGKGRAFHH</sequence>